<dbReference type="Proteomes" id="UP000091820">
    <property type="component" value="Unassembled WGS sequence"/>
</dbReference>
<name>A0A1A9X134_9MUSC</name>
<sequence>MKANLSIGKSYEIEEENIKFHFLRIENIRVQRTRLQKLVEACEQKTSMMSDFLNAQESSEWLKHARSSLDTSNCGKHSNPAENLLLFESFFYIIIEMLLLLWYVKCMLREV</sequence>
<evidence type="ECO:0000256" key="3">
    <source>
        <dbReference type="SAM" id="Phobius"/>
    </source>
</evidence>
<dbReference type="AlphaFoldDB" id="A0A1A9X134"/>
<reference evidence="6" key="1">
    <citation type="submission" date="2014-03" db="EMBL/GenBank/DDBJ databases">
        <authorList>
            <person name="Aksoy S."/>
            <person name="Warren W."/>
            <person name="Wilson R.K."/>
        </authorList>
    </citation>
    <scope>NUCLEOTIDE SEQUENCE [LARGE SCALE GENOMIC DNA]</scope>
    <source>
        <strain evidence="6">IAEA</strain>
    </source>
</reference>
<evidence type="ECO:0000259" key="4">
    <source>
        <dbReference type="PROSITE" id="PS51339"/>
    </source>
</evidence>
<evidence type="ECO:0000256" key="2">
    <source>
        <dbReference type="PIRSR" id="PIRSR630564-2"/>
    </source>
</evidence>
<keyword evidence="6" id="KW-1185">Reference proteome</keyword>
<accession>A0A1A9X134</accession>
<dbReference type="VEuPathDB" id="VectorBase:GBRI040310"/>
<dbReference type="EnsemblMetazoa" id="GBRI040310-RA">
    <property type="protein sequence ID" value="GBRI040310-PA"/>
    <property type="gene ID" value="GBRI040310"/>
</dbReference>
<evidence type="ECO:0000256" key="1">
    <source>
        <dbReference type="ARBA" id="ARBA00007471"/>
    </source>
</evidence>
<protein>
    <recommendedName>
        <fullName evidence="4">Myotubularin phosphatase domain-containing protein</fullName>
    </recommendedName>
</protein>
<feature type="domain" description="Myotubularin phosphatase" evidence="4">
    <location>
        <begin position="1"/>
        <end position="72"/>
    </location>
</feature>
<dbReference type="GO" id="GO:0046856">
    <property type="term" value="P:phosphatidylinositol dephosphorylation"/>
    <property type="evidence" value="ECO:0007669"/>
    <property type="project" value="TreeGrafter"/>
</dbReference>
<dbReference type="InterPro" id="IPR029021">
    <property type="entry name" value="Prot-tyrosine_phosphatase-like"/>
</dbReference>
<evidence type="ECO:0000313" key="6">
    <source>
        <dbReference type="Proteomes" id="UP000091820"/>
    </source>
</evidence>
<dbReference type="InterPro" id="IPR030564">
    <property type="entry name" value="Myotubularin"/>
</dbReference>
<dbReference type="PROSITE" id="PS51339">
    <property type="entry name" value="PPASE_MYOTUBULARIN"/>
    <property type="match status" value="1"/>
</dbReference>
<dbReference type="Pfam" id="PF06602">
    <property type="entry name" value="Myotub-related"/>
    <property type="match status" value="1"/>
</dbReference>
<dbReference type="GO" id="GO:0004438">
    <property type="term" value="F:phosphatidylinositol-3-phosphate phosphatase activity"/>
    <property type="evidence" value="ECO:0007669"/>
    <property type="project" value="TreeGrafter"/>
</dbReference>
<dbReference type="GO" id="GO:0106018">
    <property type="term" value="F:phosphatidylinositol-3,5-bisphosphate phosphatase activity"/>
    <property type="evidence" value="ECO:0007669"/>
    <property type="project" value="TreeGrafter"/>
</dbReference>
<feature type="binding site" evidence="2">
    <location>
        <begin position="27"/>
        <end position="28"/>
    </location>
    <ligand>
        <name>substrate</name>
    </ligand>
</feature>
<keyword evidence="3" id="KW-1133">Transmembrane helix</keyword>
<reference evidence="5" key="2">
    <citation type="submission" date="2020-05" db="UniProtKB">
        <authorList>
            <consortium name="EnsemblMetazoa"/>
        </authorList>
    </citation>
    <scope>IDENTIFICATION</scope>
    <source>
        <strain evidence="5">IAEA</strain>
    </source>
</reference>
<dbReference type="PANTHER" id="PTHR10807">
    <property type="entry name" value="MYOTUBULARIN-RELATED"/>
    <property type="match status" value="1"/>
</dbReference>
<organism evidence="5 6">
    <name type="scientific">Glossina brevipalpis</name>
    <dbReference type="NCBI Taxonomy" id="37001"/>
    <lineage>
        <taxon>Eukaryota</taxon>
        <taxon>Metazoa</taxon>
        <taxon>Ecdysozoa</taxon>
        <taxon>Arthropoda</taxon>
        <taxon>Hexapoda</taxon>
        <taxon>Insecta</taxon>
        <taxon>Pterygota</taxon>
        <taxon>Neoptera</taxon>
        <taxon>Endopterygota</taxon>
        <taxon>Diptera</taxon>
        <taxon>Brachycera</taxon>
        <taxon>Muscomorpha</taxon>
        <taxon>Hippoboscoidea</taxon>
        <taxon>Glossinidae</taxon>
        <taxon>Glossina</taxon>
    </lineage>
</organism>
<dbReference type="PANTHER" id="PTHR10807:SF8">
    <property type="entry name" value="PHOSPHATIDYLINOSITOL-3-PHOSPHATE PHOSPHATASE"/>
    <property type="match status" value="1"/>
</dbReference>
<comment type="similarity">
    <text evidence="1">Belongs to the protein-tyrosine phosphatase family. Non-receptor class myotubularin subfamily.</text>
</comment>
<dbReference type="STRING" id="37001.A0A1A9X134"/>
<keyword evidence="3" id="KW-0812">Transmembrane</keyword>
<feature type="transmembrane region" description="Helical" evidence="3">
    <location>
        <begin position="85"/>
        <end position="104"/>
    </location>
</feature>
<dbReference type="InterPro" id="IPR010569">
    <property type="entry name" value="Myotubularin-like_Pase_dom"/>
</dbReference>
<keyword evidence="3" id="KW-0472">Membrane</keyword>
<dbReference type="GO" id="GO:0005737">
    <property type="term" value="C:cytoplasm"/>
    <property type="evidence" value="ECO:0007669"/>
    <property type="project" value="TreeGrafter"/>
</dbReference>
<dbReference type="SUPFAM" id="SSF52799">
    <property type="entry name" value="(Phosphotyrosine protein) phosphatases II"/>
    <property type="match status" value="1"/>
</dbReference>
<proteinExistence type="inferred from homology"/>
<evidence type="ECO:0000313" key="5">
    <source>
        <dbReference type="EnsemblMetazoa" id="GBRI040310-PA"/>
    </source>
</evidence>